<evidence type="ECO:0000259" key="2">
    <source>
        <dbReference type="Pfam" id="PF05532"/>
    </source>
</evidence>
<evidence type="ECO:0000313" key="3">
    <source>
        <dbReference type="EMBL" id="QDH80356.1"/>
    </source>
</evidence>
<dbReference type="Proteomes" id="UP000316614">
    <property type="component" value="Chromosome"/>
</dbReference>
<dbReference type="OrthoDB" id="9796058at2"/>
<dbReference type="EMBL" id="CP041253">
    <property type="protein sequence ID" value="QDH80356.1"/>
    <property type="molecule type" value="Genomic_DNA"/>
</dbReference>
<keyword evidence="4" id="KW-1185">Reference proteome</keyword>
<gene>
    <name evidence="3" type="ORF">FKX85_15445</name>
</gene>
<evidence type="ECO:0000256" key="1">
    <source>
        <dbReference type="ARBA" id="ARBA00009129"/>
    </source>
</evidence>
<dbReference type="InterPro" id="IPR008462">
    <property type="entry name" value="CsbD"/>
</dbReference>
<dbReference type="RefSeq" id="WP_141615590.1">
    <property type="nucleotide sequence ID" value="NZ_CP041253.1"/>
</dbReference>
<sequence>MSEAKERIKGNWNEIKGKLKQEYGELTDDDLYYEIGKEDELMGRIQKRIGRPKEELEGLIMRTTIR</sequence>
<dbReference type="InterPro" id="IPR036629">
    <property type="entry name" value="YjbJ_sf"/>
</dbReference>
<reference evidence="3 4" key="1">
    <citation type="submission" date="2019-06" db="EMBL/GenBank/DDBJ databases">
        <title>Echinicola alkalisoli sp. nov. isolated from saline soil.</title>
        <authorList>
            <person name="Sun J.-Q."/>
            <person name="Xu L."/>
        </authorList>
    </citation>
    <scope>NUCLEOTIDE SEQUENCE [LARGE SCALE GENOMIC DNA]</scope>
    <source>
        <strain evidence="3 4">LN3S3</strain>
    </source>
</reference>
<dbReference type="Gene3D" id="1.10.1470.10">
    <property type="entry name" value="YjbJ"/>
    <property type="match status" value="1"/>
</dbReference>
<dbReference type="SUPFAM" id="SSF69047">
    <property type="entry name" value="Hypothetical protein YjbJ"/>
    <property type="match status" value="1"/>
</dbReference>
<protein>
    <submittedName>
        <fullName evidence="3">CsbD family protein</fullName>
    </submittedName>
</protein>
<name>A0A514CKL0_9BACT</name>
<accession>A0A514CKL0</accession>
<proteinExistence type="inferred from homology"/>
<dbReference type="AlphaFoldDB" id="A0A514CKL0"/>
<organism evidence="3 4">
    <name type="scientific">Echinicola soli</name>
    <dbReference type="NCBI Taxonomy" id="2591634"/>
    <lineage>
        <taxon>Bacteria</taxon>
        <taxon>Pseudomonadati</taxon>
        <taxon>Bacteroidota</taxon>
        <taxon>Cytophagia</taxon>
        <taxon>Cytophagales</taxon>
        <taxon>Cyclobacteriaceae</taxon>
        <taxon>Echinicola</taxon>
    </lineage>
</organism>
<dbReference type="Pfam" id="PF05532">
    <property type="entry name" value="CsbD"/>
    <property type="match status" value="1"/>
</dbReference>
<dbReference type="KEGG" id="echi:FKX85_15445"/>
<evidence type="ECO:0000313" key="4">
    <source>
        <dbReference type="Proteomes" id="UP000316614"/>
    </source>
</evidence>
<feature type="domain" description="CsbD-like" evidence="2">
    <location>
        <begin position="6"/>
        <end position="57"/>
    </location>
</feature>
<comment type="similarity">
    <text evidence="1">Belongs to the UPF0337 (CsbD) family.</text>
</comment>